<proteinExistence type="predicted"/>
<keyword evidence="3" id="KW-1185">Reference proteome</keyword>
<sequence length="187" mass="20025">MEKTPEPKPQQAEQGRTVSLKLSTLAVAAAAVVLIAALVTTTTLWLSARGDLADEQAQAADDRHAEQVATDYAVGAATLNYADFTSWTNRLKANTTDSLAQKFDSSATKLQEILVPLKWTSSPTPLGAQVIDRSNGAYKVNVYLNVTSTNAQNPDGVLTTIYYTVSVNPGDWKVTEVSGIDLPGKKQ</sequence>
<evidence type="ECO:0000256" key="1">
    <source>
        <dbReference type="SAM" id="Phobius"/>
    </source>
</evidence>
<name>A0ABS1MC43_9NOCA</name>
<organism evidence="2 3">
    <name type="scientific">Nocardia acididurans</name>
    <dbReference type="NCBI Taxonomy" id="2802282"/>
    <lineage>
        <taxon>Bacteria</taxon>
        <taxon>Bacillati</taxon>
        <taxon>Actinomycetota</taxon>
        <taxon>Actinomycetes</taxon>
        <taxon>Mycobacteriales</taxon>
        <taxon>Nocardiaceae</taxon>
        <taxon>Nocardia</taxon>
    </lineage>
</organism>
<accession>A0ABS1MC43</accession>
<protein>
    <recommendedName>
        <fullName evidence="4">Mce-associated membrane protein</fullName>
    </recommendedName>
</protein>
<keyword evidence="1" id="KW-0812">Transmembrane</keyword>
<evidence type="ECO:0000313" key="3">
    <source>
        <dbReference type="Proteomes" id="UP000602198"/>
    </source>
</evidence>
<evidence type="ECO:0008006" key="4">
    <source>
        <dbReference type="Google" id="ProtNLM"/>
    </source>
</evidence>
<evidence type="ECO:0000313" key="2">
    <source>
        <dbReference type="EMBL" id="MBL1078149.1"/>
    </source>
</evidence>
<keyword evidence="1" id="KW-1133">Transmembrane helix</keyword>
<gene>
    <name evidence="2" type="ORF">JK358_27455</name>
</gene>
<dbReference type="Proteomes" id="UP000602198">
    <property type="component" value="Unassembled WGS sequence"/>
</dbReference>
<keyword evidence="1" id="KW-0472">Membrane</keyword>
<comment type="caution">
    <text evidence="2">The sequence shown here is derived from an EMBL/GenBank/DDBJ whole genome shotgun (WGS) entry which is preliminary data.</text>
</comment>
<feature type="transmembrane region" description="Helical" evidence="1">
    <location>
        <begin position="25"/>
        <end position="46"/>
    </location>
</feature>
<reference evidence="2 3" key="1">
    <citation type="submission" date="2021-01" db="EMBL/GenBank/DDBJ databases">
        <title>WGS of actinomycetes isolated from Thailand.</title>
        <authorList>
            <person name="Thawai C."/>
        </authorList>
    </citation>
    <scope>NUCLEOTIDE SEQUENCE [LARGE SCALE GENOMIC DNA]</scope>
    <source>
        <strain evidence="2 3">LPG 2</strain>
    </source>
</reference>
<dbReference type="EMBL" id="JAERRJ010000011">
    <property type="protein sequence ID" value="MBL1078149.1"/>
    <property type="molecule type" value="Genomic_DNA"/>
</dbReference>